<reference evidence="2 3" key="1">
    <citation type="journal article" date="2018" name="Sci. Rep.">
        <title>Genome sequence of the cauliflower mushroom Sparassis crispa (Hanabiratake) and its association with beneficial usage.</title>
        <authorList>
            <person name="Kiyama R."/>
            <person name="Furutani Y."/>
            <person name="Kawaguchi K."/>
            <person name="Nakanishi T."/>
        </authorList>
    </citation>
    <scope>NUCLEOTIDE SEQUENCE [LARGE SCALE GENOMIC DNA]</scope>
</reference>
<evidence type="ECO:0000313" key="2">
    <source>
        <dbReference type="EMBL" id="GBE83033.1"/>
    </source>
</evidence>
<feature type="compositionally biased region" description="Low complexity" evidence="1">
    <location>
        <begin position="13"/>
        <end position="37"/>
    </location>
</feature>
<dbReference type="EMBL" id="BFAD01000005">
    <property type="protein sequence ID" value="GBE83033.1"/>
    <property type="molecule type" value="Genomic_DNA"/>
</dbReference>
<dbReference type="Proteomes" id="UP000287166">
    <property type="component" value="Unassembled WGS sequence"/>
</dbReference>
<name>A0A401GLH3_9APHY</name>
<dbReference type="InParanoid" id="A0A401GLH3"/>
<dbReference type="RefSeq" id="XP_027613946.1">
    <property type="nucleotide sequence ID" value="XM_027758145.1"/>
</dbReference>
<comment type="caution">
    <text evidence="2">The sequence shown here is derived from an EMBL/GenBank/DDBJ whole genome shotgun (WGS) entry which is preliminary data.</text>
</comment>
<keyword evidence="3" id="KW-1185">Reference proteome</keyword>
<proteinExistence type="predicted"/>
<feature type="region of interest" description="Disordered" evidence="1">
    <location>
        <begin position="329"/>
        <end position="366"/>
    </location>
</feature>
<dbReference type="OrthoDB" id="3365399at2759"/>
<dbReference type="STRING" id="139825.A0A401GLH3"/>
<dbReference type="GeneID" id="38779950"/>
<feature type="region of interest" description="Disordered" evidence="1">
    <location>
        <begin position="409"/>
        <end position="432"/>
    </location>
</feature>
<dbReference type="AlphaFoldDB" id="A0A401GLH3"/>
<feature type="region of interest" description="Disordered" evidence="1">
    <location>
        <begin position="1"/>
        <end position="46"/>
    </location>
</feature>
<evidence type="ECO:0000256" key="1">
    <source>
        <dbReference type="SAM" id="MobiDB-lite"/>
    </source>
</evidence>
<gene>
    <name evidence="2" type="ORF">SCP_0500760</name>
</gene>
<feature type="compositionally biased region" description="Basic residues" evidence="1">
    <location>
        <begin position="1"/>
        <end position="12"/>
    </location>
</feature>
<feature type="compositionally biased region" description="Basic and acidic residues" evidence="1">
    <location>
        <begin position="65"/>
        <end position="82"/>
    </location>
</feature>
<feature type="compositionally biased region" description="Basic and acidic residues" evidence="1">
    <location>
        <begin position="133"/>
        <end position="143"/>
    </location>
</feature>
<evidence type="ECO:0000313" key="3">
    <source>
        <dbReference type="Proteomes" id="UP000287166"/>
    </source>
</evidence>
<evidence type="ECO:0008006" key="4">
    <source>
        <dbReference type="Google" id="ProtNLM"/>
    </source>
</evidence>
<sequence>MSRPRPRPRPRPVVHVPAPAPAPTASSPGPSTITSPPLEGSPVDAVADEDELFFRNRTRTAQTWRKLDKISHEKEAHKRMSSDEEDEEDDMPHKHRRRTTKDEVPKWTKMSKDAILLLSSDDEDDEVILRRVEQATPNGKRDAAQAQKRVNKRQRSRSQSITPPPAVPLIAIQIAKEKVQQLIGVAPRAPSPISVEDDSTDTIALDPELASLARQMQARSQSAMDDDILAEGGPETVAIKVHWKPHPLNPTAKAGLWGFKMRRQDPFREVFDETADAAEIISDHLVMTYNGTRVFPSATPHSIGVWAEAELDACDKMTYEYLLANRRERSPSALHERSPSHARSPSPTLDESEADSAAESGTEDDKFRLTVRSTKAKDIVLTVRPTTACGAIVKAFLKKAGLAEQYGAAGTPAKKGKRGKPAPPAGAYLVVDGDRMDPASGIGEADLDDGDLVEVAGL</sequence>
<feature type="region of interest" description="Disordered" evidence="1">
    <location>
        <begin position="65"/>
        <end position="105"/>
    </location>
</feature>
<feature type="region of interest" description="Disordered" evidence="1">
    <location>
        <begin position="133"/>
        <end position="164"/>
    </location>
</feature>
<feature type="compositionally biased region" description="Basic and acidic residues" evidence="1">
    <location>
        <begin position="329"/>
        <end position="339"/>
    </location>
</feature>
<dbReference type="CDD" id="cd01763">
    <property type="entry name" value="Ubl_SUMO_like"/>
    <property type="match status" value="1"/>
</dbReference>
<organism evidence="2 3">
    <name type="scientific">Sparassis crispa</name>
    <dbReference type="NCBI Taxonomy" id="139825"/>
    <lineage>
        <taxon>Eukaryota</taxon>
        <taxon>Fungi</taxon>
        <taxon>Dikarya</taxon>
        <taxon>Basidiomycota</taxon>
        <taxon>Agaricomycotina</taxon>
        <taxon>Agaricomycetes</taxon>
        <taxon>Polyporales</taxon>
        <taxon>Sparassidaceae</taxon>
        <taxon>Sparassis</taxon>
    </lineage>
</organism>
<accession>A0A401GLH3</accession>
<protein>
    <recommendedName>
        <fullName evidence="4">Rad60/SUMO-like domain-containing protein</fullName>
    </recommendedName>
</protein>
<dbReference type="Gene3D" id="3.10.20.90">
    <property type="entry name" value="Phosphatidylinositol 3-kinase Catalytic Subunit, Chain A, domain 1"/>
    <property type="match status" value="2"/>
</dbReference>